<feature type="region of interest" description="Disordered" evidence="3">
    <location>
        <begin position="1204"/>
        <end position="1291"/>
    </location>
</feature>
<dbReference type="PANTHER" id="PTHR45627">
    <property type="entry name" value="ADENYLATE CYCLASE TYPE 1"/>
    <property type="match status" value="1"/>
</dbReference>
<feature type="compositionally biased region" description="Polar residues" evidence="3">
    <location>
        <begin position="1531"/>
        <end position="1545"/>
    </location>
</feature>
<evidence type="ECO:0000256" key="2">
    <source>
        <dbReference type="ARBA" id="ARBA00023239"/>
    </source>
</evidence>
<reference evidence="5" key="1">
    <citation type="submission" date="2021-02" db="EMBL/GenBank/DDBJ databases">
        <authorList>
            <person name="Nowell W R."/>
        </authorList>
    </citation>
    <scope>NUCLEOTIDE SEQUENCE</scope>
</reference>
<feature type="transmembrane region" description="Helical" evidence="4">
    <location>
        <begin position="101"/>
        <end position="121"/>
    </location>
</feature>
<gene>
    <name evidence="5" type="ORF">TOA249_LOCUS14407</name>
</gene>
<keyword evidence="4" id="KW-1133">Transmembrane helix</keyword>
<sequence>MASNRFGYLCEKSLHLHRMNDCDDLNLYYRKFLNKLSKICLKIFLPLLPLIYLLSLFLCRLLLHNQLIIIFDIRTIIFLICIFLTFILLFLIRLHTKWKTLWFFTRCFLIILLILPLILTYKTEQYHILLSTISITLIYSLLTFTLIQSFIICLSISILHVCLLLNQKNQIQWNSLEFLSIVFYHFIINIAGLYTYIRSIKHIREHFHAYEINLYEKNKLNVDCKKLNTIIGHCQQAQRFIGRMSKLSSGFNTNNQSNNSSRKNGTVINCNLSLNEQTRIHTCDELASLFDVLYCQIEQLIFKQQPQAKYYFDNETITIILLNDNDNEQINIDNSCRLAIELFRFIQHVNHVTQWCLTSTIGIDYNELNILSSDVIEGLAYDYAQWLREECLINNRIHVSSRIYNSLKDNQFYEFHSYTWLTNKTFTENSLTYFLFSTNMYESNKSHLTSISNSSMIDQLTRIQAQYHVERHLGTITLTRSLRKRSLIELTAKHIHWFSLNFKQQYLSNNQNFDRDFQMTHRANRPRFFIYVFILLILAGSLLQSLVVDHLTLYYLISFPSVIIGLVLIIIIFLYSISSDQSQLQFNNNKINGKFYVYLNVLIVLTLSTLFIVSVQYNSVQNYKYLFSLDEQMDTTVTTLTTNETSSQMNSTLNNTIISVLSPLLSSFDRQYHDYLISSPIYTLYLCSIYHQCSWIIKAFFIVSCLIVQLCLFEYIWLSTDTYFPSIHPLQHYTVFTLIILHALLLIVASYVREWLEKIDFVWLKQIDNERLLIIRQRDELVKQTSIYLPLRVINYYLRNDSDIALAQHYHLKYDRMALLFIKFSPLNIEHECLLIDYLNDIEYLLRNNDKYNYIVMHRKSTVKEIMFSIDVDTDDSTKSLQQLVELLFQIDERLKQMSSSTIHLAACLHIGCVHEILIHFEKYPKIDIWSEHITLLQLLMSKTQPNHCLATSTVYHLLNDLYLFRTAGSIVSTQINTANNSNIYYLLGRLIGDNVFQYLEIILIGHALIDSTNPRNKCNISGRNALPITIGHTNVGTVQKSPSTDDSHHSQSSEPRCKLNNQKEQNHIQTSTTTTTTTASSSIVLNEQQTLLKQSSSSSSSSRKHVRISNNLSSIENPSYRQTLLQALNATTKTNNSQRQISSMRKLSNRLIPKNNISSPVTKDFYVPRMIHLSDNSCWSSREAMVQSETSGSKCLILTQQMLNGPTDDNSRCKSTPPPPPSARVSSSNRQLSVERKSFTEEDFRQLLHEQTTKDVKNPSRSLSTTNEETTSSFSGWDDIPSSPLPSTKSNHAYIQQQEPVQPTLPAPLHDCYYPRRPCDLSFTVNMTTNDDDTSSRTNGKSAGIASPTSTIVTITSMPPQPSMPALIPTSQVSIAKPTVVSSQSQQQATRYRPAPFNLARKLIAETSESALSEISVERQHEPWTQNIVYQSKDPQRTRLSSSYSNLHDFIQANESSKYRSKQAESPTVIHSDLLQRWLEDQLNLFQYQVKQTPPPPQTKRMSRLSHNAVIKNDSTDDESDTVSENTFTALTNQSNSQSKSAPSNKRPYNHVRYKPLRKNSTQTSNLIRHESLKYRNRPLSFGNNPQLNRTTYNHQSDNVKKLPNRAESSSMPRSDLSDICSSRPDNLSESVMSNLESEYDNIYTQPINSNGTIPIMSNSQILSGDDDDDDDETTLATTITAKNRCYF</sequence>
<dbReference type="PANTHER" id="PTHR45627:SF12">
    <property type="entry name" value="ADENYLATE CYCLASE TYPE 2"/>
    <property type="match status" value="1"/>
</dbReference>
<feature type="transmembrane region" description="Helical" evidence="4">
    <location>
        <begin position="697"/>
        <end position="718"/>
    </location>
</feature>
<dbReference type="GO" id="GO:0007189">
    <property type="term" value="P:adenylate cyclase-activating G protein-coupled receptor signaling pathway"/>
    <property type="evidence" value="ECO:0007669"/>
    <property type="project" value="TreeGrafter"/>
</dbReference>
<feature type="compositionally biased region" description="Low complexity" evidence="3">
    <location>
        <begin position="1261"/>
        <end position="1276"/>
    </location>
</feature>
<dbReference type="InterPro" id="IPR029787">
    <property type="entry name" value="Nucleotide_cyclase"/>
</dbReference>
<feature type="transmembrane region" description="Helical" evidence="4">
    <location>
        <begin position="528"/>
        <end position="547"/>
    </location>
</feature>
<dbReference type="GO" id="GO:0005886">
    <property type="term" value="C:plasma membrane"/>
    <property type="evidence" value="ECO:0007669"/>
    <property type="project" value="TreeGrafter"/>
</dbReference>
<feature type="transmembrane region" description="Helical" evidence="4">
    <location>
        <begin position="595"/>
        <end position="617"/>
    </location>
</feature>
<proteinExistence type="predicted"/>
<dbReference type="EMBL" id="CAJOBS010000891">
    <property type="protein sequence ID" value="CAF4656720.1"/>
    <property type="molecule type" value="Genomic_DNA"/>
</dbReference>
<dbReference type="Proteomes" id="UP000663838">
    <property type="component" value="Unassembled WGS sequence"/>
</dbReference>
<dbReference type="GO" id="GO:0004016">
    <property type="term" value="F:adenylate cyclase activity"/>
    <property type="evidence" value="ECO:0007669"/>
    <property type="project" value="TreeGrafter"/>
</dbReference>
<protein>
    <submittedName>
        <fullName evidence="5">Uncharacterized protein</fullName>
    </submittedName>
</protein>
<dbReference type="GO" id="GO:0000166">
    <property type="term" value="F:nucleotide binding"/>
    <property type="evidence" value="ECO:0007669"/>
    <property type="project" value="UniProtKB-KW"/>
</dbReference>
<keyword evidence="1" id="KW-0547">Nucleotide-binding</keyword>
<feature type="transmembrane region" description="Helical" evidence="4">
    <location>
        <begin position="178"/>
        <end position="197"/>
    </location>
</feature>
<evidence type="ECO:0000313" key="5">
    <source>
        <dbReference type="EMBL" id="CAF4656720.1"/>
    </source>
</evidence>
<comment type="caution">
    <text evidence="5">The sequence shown here is derived from an EMBL/GenBank/DDBJ whole genome shotgun (WGS) entry which is preliminary data.</text>
</comment>
<evidence type="ECO:0000256" key="4">
    <source>
        <dbReference type="SAM" id="Phobius"/>
    </source>
</evidence>
<feature type="transmembrane region" description="Helical" evidence="4">
    <location>
        <begin position="128"/>
        <end position="158"/>
    </location>
</feature>
<feature type="transmembrane region" description="Helical" evidence="4">
    <location>
        <begin position="75"/>
        <end position="95"/>
    </location>
</feature>
<keyword evidence="2" id="KW-0456">Lyase</keyword>
<evidence type="ECO:0000256" key="3">
    <source>
        <dbReference type="SAM" id="MobiDB-lite"/>
    </source>
</evidence>
<dbReference type="SUPFAM" id="SSF55073">
    <property type="entry name" value="Nucleotide cyclase"/>
    <property type="match status" value="1"/>
</dbReference>
<accession>A0A821FPN4</accession>
<feature type="region of interest" description="Disordered" evidence="3">
    <location>
        <begin position="1035"/>
        <end position="1082"/>
    </location>
</feature>
<feature type="transmembrane region" description="Helical" evidence="4">
    <location>
        <begin position="43"/>
        <end position="63"/>
    </location>
</feature>
<keyword evidence="4" id="KW-0472">Membrane</keyword>
<organism evidence="5 6">
    <name type="scientific">Rotaria socialis</name>
    <dbReference type="NCBI Taxonomy" id="392032"/>
    <lineage>
        <taxon>Eukaryota</taxon>
        <taxon>Metazoa</taxon>
        <taxon>Spiralia</taxon>
        <taxon>Gnathifera</taxon>
        <taxon>Rotifera</taxon>
        <taxon>Eurotatoria</taxon>
        <taxon>Bdelloidea</taxon>
        <taxon>Philodinida</taxon>
        <taxon>Philodinidae</taxon>
        <taxon>Rotaria</taxon>
    </lineage>
</organism>
<feature type="compositionally biased region" description="Polar residues" evidence="3">
    <location>
        <begin position="1059"/>
        <end position="1070"/>
    </location>
</feature>
<keyword evidence="4" id="KW-0812">Transmembrane</keyword>
<feature type="compositionally biased region" description="Polar residues" evidence="3">
    <location>
        <begin position="1583"/>
        <end position="1598"/>
    </location>
</feature>
<evidence type="ECO:0000313" key="6">
    <source>
        <dbReference type="Proteomes" id="UP000663838"/>
    </source>
</evidence>
<name>A0A821FPN4_9BILA</name>
<feature type="compositionally biased region" description="Basic and acidic residues" evidence="3">
    <location>
        <begin position="1234"/>
        <end position="1259"/>
    </location>
</feature>
<evidence type="ECO:0000256" key="1">
    <source>
        <dbReference type="ARBA" id="ARBA00022741"/>
    </source>
</evidence>
<feature type="transmembrane region" description="Helical" evidence="4">
    <location>
        <begin position="730"/>
        <end position="752"/>
    </location>
</feature>
<feature type="compositionally biased region" description="Basic residues" evidence="3">
    <location>
        <begin position="1549"/>
        <end position="1559"/>
    </location>
</feature>
<feature type="compositionally biased region" description="Basic and acidic residues" evidence="3">
    <location>
        <begin position="1044"/>
        <end position="1058"/>
    </location>
</feature>
<feature type="transmembrane region" description="Helical" evidence="4">
    <location>
        <begin position="553"/>
        <end position="575"/>
    </location>
</feature>
<feature type="region of interest" description="Disordered" evidence="3">
    <location>
        <begin position="1531"/>
        <end position="1629"/>
    </location>
</feature>
<feature type="compositionally biased region" description="Low complexity" evidence="3">
    <location>
        <begin position="1071"/>
        <end position="1082"/>
    </location>
</feature>